<accession>T1DUL4</accession>
<dbReference type="Proteomes" id="UP000018143">
    <property type="component" value="Unassembled WGS sequence"/>
</dbReference>
<evidence type="ECO:0000313" key="2">
    <source>
        <dbReference type="Proteomes" id="UP000018143"/>
    </source>
</evidence>
<reference evidence="1 2" key="1">
    <citation type="journal article" date="2013" name="Genome Announc.">
        <title>Draft Genome Sequence of Helicobacter fennelliae Strain MRY12-0050, Isolated from a Bacteremia Patient.</title>
        <authorList>
            <person name="Rimbara E."/>
            <person name="Matsui M."/>
            <person name="Mori S."/>
            <person name="Suzuki S."/>
            <person name="Suzuki M."/>
            <person name="Kim H."/>
            <person name="Sekizuka T."/>
            <person name="Kuroda M."/>
            <person name="Shibayama K."/>
        </authorList>
    </citation>
    <scope>NUCLEOTIDE SEQUENCE [LARGE SCALE GENOMIC DNA]</scope>
    <source>
        <strain evidence="1 2">MRY12-0050</strain>
    </source>
</reference>
<keyword evidence="2" id="KW-1185">Reference proteome</keyword>
<protein>
    <submittedName>
        <fullName evidence="1">Uncharacterized protein</fullName>
    </submittedName>
</protein>
<dbReference type="EMBL" id="BASD01000003">
    <property type="protein sequence ID" value="GAD17973.1"/>
    <property type="molecule type" value="Genomic_DNA"/>
</dbReference>
<proteinExistence type="predicted"/>
<dbReference type="AlphaFoldDB" id="T1DUL4"/>
<organism evidence="1 2">
    <name type="scientific">Helicobacter fennelliae MRY12-0050</name>
    <dbReference type="NCBI Taxonomy" id="1325130"/>
    <lineage>
        <taxon>Bacteria</taxon>
        <taxon>Pseudomonadati</taxon>
        <taxon>Campylobacterota</taxon>
        <taxon>Epsilonproteobacteria</taxon>
        <taxon>Campylobacterales</taxon>
        <taxon>Helicobacteraceae</taxon>
        <taxon>Helicobacter</taxon>
    </lineage>
</organism>
<dbReference type="STRING" id="1325130.HFN_1532"/>
<evidence type="ECO:0000313" key="1">
    <source>
        <dbReference type="EMBL" id="GAD17973.1"/>
    </source>
</evidence>
<name>T1DUL4_9HELI</name>
<gene>
    <name evidence="1" type="ORF">HFN_1532</name>
</gene>
<comment type="caution">
    <text evidence="1">The sequence shown here is derived from an EMBL/GenBank/DDBJ whole genome shotgun (WGS) entry which is preliminary data.</text>
</comment>
<sequence>MFDISFAFLLSLSLVSYVGLGFLEKIFFLSCGDFCNTFC</sequence>